<feature type="compositionally biased region" description="Polar residues" evidence="2">
    <location>
        <begin position="27"/>
        <end position="41"/>
    </location>
</feature>
<dbReference type="PROSITE" id="PS50089">
    <property type="entry name" value="ZF_RING_2"/>
    <property type="match status" value="1"/>
</dbReference>
<dbReference type="SMART" id="SM00184">
    <property type="entry name" value="RING"/>
    <property type="match status" value="1"/>
</dbReference>
<feature type="region of interest" description="Disordered" evidence="2">
    <location>
        <begin position="123"/>
        <end position="240"/>
    </location>
</feature>
<evidence type="ECO:0000256" key="1">
    <source>
        <dbReference type="PROSITE-ProRule" id="PRU00175"/>
    </source>
</evidence>
<name>S9TKJ7_9TRYP</name>
<proteinExistence type="predicted"/>
<evidence type="ECO:0000259" key="3">
    <source>
        <dbReference type="PROSITE" id="PS50089"/>
    </source>
</evidence>
<comment type="caution">
    <text evidence="4">The sequence shown here is derived from an EMBL/GenBank/DDBJ whole genome shotgun (WGS) entry which is preliminary data.</text>
</comment>
<dbReference type="CDD" id="cd16448">
    <property type="entry name" value="RING-H2"/>
    <property type="match status" value="1"/>
</dbReference>
<dbReference type="SUPFAM" id="SSF57850">
    <property type="entry name" value="RING/U-box"/>
    <property type="match status" value="1"/>
</dbReference>
<dbReference type="InterPro" id="IPR013083">
    <property type="entry name" value="Znf_RING/FYVE/PHD"/>
</dbReference>
<keyword evidence="5" id="KW-1185">Reference proteome</keyword>
<feature type="compositionally biased region" description="Polar residues" evidence="2">
    <location>
        <begin position="189"/>
        <end position="199"/>
    </location>
</feature>
<feature type="domain" description="RING-type" evidence="3">
    <location>
        <begin position="82"/>
        <end position="113"/>
    </location>
</feature>
<feature type="compositionally biased region" description="Low complexity" evidence="2">
    <location>
        <begin position="221"/>
        <end position="232"/>
    </location>
</feature>
<evidence type="ECO:0000313" key="4">
    <source>
        <dbReference type="EMBL" id="EPY17349.1"/>
    </source>
</evidence>
<keyword evidence="1" id="KW-0479">Metal-binding</keyword>
<reference evidence="4 5" key="1">
    <citation type="journal article" date="2013" name="PLoS ONE">
        <title>Predicting the Proteins of Angomonas deanei, Strigomonas culicis and Their Respective Endosymbionts Reveals New Aspects of the Trypanosomatidae Family.</title>
        <authorList>
            <person name="Motta M.C."/>
            <person name="Martins A.C."/>
            <person name="de Souza S.S."/>
            <person name="Catta-Preta C.M."/>
            <person name="Silva R."/>
            <person name="Klein C.C."/>
            <person name="de Almeida L.G."/>
            <person name="de Lima Cunha O."/>
            <person name="Ciapina L.P."/>
            <person name="Brocchi M."/>
            <person name="Colabardini A.C."/>
            <person name="de Araujo Lima B."/>
            <person name="Machado C.R."/>
            <person name="de Almeida Soares C.M."/>
            <person name="Probst C.M."/>
            <person name="de Menezes C.B."/>
            <person name="Thompson C.E."/>
            <person name="Bartholomeu D.C."/>
            <person name="Gradia D.F."/>
            <person name="Pavoni D.P."/>
            <person name="Grisard E.C."/>
            <person name="Fantinatti-Garboggini F."/>
            <person name="Marchini F.K."/>
            <person name="Rodrigues-Luiz G.F."/>
            <person name="Wagner G."/>
            <person name="Goldman G.H."/>
            <person name="Fietto J.L."/>
            <person name="Elias M.C."/>
            <person name="Goldman M.H."/>
            <person name="Sagot M.F."/>
            <person name="Pereira M."/>
            <person name="Stoco P.H."/>
            <person name="de Mendonca-Neto R.P."/>
            <person name="Teixeira S.M."/>
            <person name="Maciel T.E."/>
            <person name="de Oliveira Mendes T.A."/>
            <person name="Urmenyi T.P."/>
            <person name="de Souza W."/>
            <person name="Schenkman S."/>
            <person name="de Vasconcelos A.T."/>
        </authorList>
    </citation>
    <scope>NUCLEOTIDE SEQUENCE [LARGE SCALE GENOMIC DNA]</scope>
</reference>
<accession>S9TKJ7</accession>
<dbReference type="GO" id="GO:0008270">
    <property type="term" value="F:zinc ion binding"/>
    <property type="evidence" value="ECO:0007669"/>
    <property type="project" value="UniProtKB-KW"/>
</dbReference>
<keyword evidence="1" id="KW-0863">Zinc-finger</keyword>
<feature type="region of interest" description="Disordered" evidence="2">
    <location>
        <begin position="27"/>
        <end position="50"/>
    </location>
</feature>
<sequence>MLFLEDALRHAECPICLLPLQGGGTASQNSGAAPTTASAQGPPSPPFARGGAHFDITFAPGVRETLTDFHRSSPDYDSDDGVVMLQCGHIYHYACALQLFEHEREKSKCPLCRHAVRKEKDLIPFRPQRRGEMTAARASAGGLADDGEPRARSHSVSSVVSATSASSGHESSGGASRSPLAPARANEAATRTGTAQNASQRKRIWRTAWSSSRCASSRPIPSMCSSCSAPRSSSRRAARR</sequence>
<keyword evidence="1" id="KW-0862">Zinc</keyword>
<organism evidence="4 5">
    <name type="scientific">Strigomonas culicis</name>
    <dbReference type="NCBI Taxonomy" id="28005"/>
    <lineage>
        <taxon>Eukaryota</taxon>
        <taxon>Discoba</taxon>
        <taxon>Euglenozoa</taxon>
        <taxon>Kinetoplastea</taxon>
        <taxon>Metakinetoplastina</taxon>
        <taxon>Trypanosomatida</taxon>
        <taxon>Trypanosomatidae</taxon>
        <taxon>Strigomonadinae</taxon>
        <taxon>Strigomonas</taxon>
    </lineage>
</organism>
<dbReference type="AlphaFoldDB" id="S9TKJ7"/>
<feature type="compositionally biased region" description="Low complexity" evidence="2">
    <location>
        <begin position="154"/>
        <end position="178"/>
    </location>
</feature>
<dbReference type="OrthoDB" id="8062037at2759"/>
<protein>
    <recommendedName>
        <fullName evidence="3">RING-type domain-containing protein</fullName>
    </recommendedName>
</protein>
<dbReference type="Proteomes" id="UP000015354">
    <property type="component" value="Unassembled WGS sequence"/>
</dbReference>
<evidence type="ECO:0000256" key="2">
    <source>
        <dbReference type="SAM" id="MobiDB-lite"/>
    </source>
</evidence>
<gene>
    <name evidence="4" type="ORF">STCU_10670</name>
</gene>
<dbReference type="Pfam" id="PF13639">
    <property type="entry name" value="zf-RING_2"/>
    <property type="match status" value="1"/>
</dbReference>
<dbReference type="EMBL" id="ATMH01010525">
    <property type="protein sequence ID" value="EPY17349.1"/>
    <property type="molecule type" value="Genomic_DNA"/>
</dbReference>
<dbReference type="InterPro" id="IPR001841">
    <property type="entry name" value="Znf_RING"/>
</dbReference>
<evidence type="ECO:0000313" key="5">
    <source>
        <dbReference type="Proteomes" id="UP000015354"/>
    </source>
</evidence>
<dbReference type="Gene3D" id="3.30.40.10">
    <property type="entry name" value="Zinc/RING finger domain, C3HC4 (zinc finger)"/>
    <property type="match status" value="1"/>
</dbReference>